<evidence type="ECO:0000256" key="8">
    <source>
        <dbReference type="RuleBase" id="RU004161"/>
    </source>
</evidence>
<dbReference type="InterPro" id="IPR001731">
    <property type="entry name" value="ALAD"/>
</dbReference>
<gene>
    <name evidence="9" type="primary">hemB</name>
    <name evidence="9" type="ORF">P0O15_09370</name>
</gene>
<evidence type="ECO:0000256" key="7">
    <source>
        <dbReference type="RuleBase" id="RU000515"/>
    </source>
</evidence>
<evidence type="ECO:0000256" key="4">
    <source>
        <dbReference type="ARBA" id="ARBA00023239"/>
    </source>
</evidence>
<dbReference type="Gene3D" id="3.20.20.70">
    <property type="entry name" value="Aldolase class I"/>
    <property type="match status" value="1"/>
</dbReference>
<dbReference type="Proteomes" id="UP001220010">
    <property type="component" value="Unassembled WGS sequence"/>
</dbReference>
<evidence type="ECO:0000313" key="9">
    <source>
        <dbReference type="EMBL" id="MDF0591366.1"/>
    </source>
</evidence>
<dbReference type="GO" id="GO:0004655">
    <property type="term" value="F:porphobilinogen synthase activity"/>
    <property type="evidence" value="ECO:0007669"/>
    <property type="project" value="UniProtKB-EC"/>
</dbReference>
<evidence type="ECO:0000256" key="6">
    <source>
        <dbReference type="ARBA" id="ARBA00047651"/>
    </source>
</evidence>
<evidence type="ECO:0000313" key="10">
    <source>
        <dbReference type="Proteomes" id="UP001220010"/>
    </source>
</evidence>
<reference evidence="9 10" key="1">
    <citation type="submission" date="2023-03" db="EMBL/GenBank/DDBJ databases">
        <title>WGS of Methanotrichaceae archaeon Mx.</title>
        <authorList>
            <person name="Sorokin D.Y."/>
            <person name="Merkel A.Y."/>
        </authorList>
    </citation>
    <scope>NUCLEOTIDE SEQUENCE [LARGE SCALE GENOMIC DNA]</scope>
    <source>
        <strain evidence="9 10">Mx</strain>
    </source>
</reference>
<organism evidence="9 10">
    <name type="scientific">Candidatus Methanocrinis natronophilus</name>
    <dbReference type="NCBI Taxonomy" id="3033396"/>
    <lineage>
        <taxon>Archaea</taxon>
        <taxon>Methanobacteriati</taxon>
        <taxon>Methanobacteriota</taxon>
        <taxon>Stenosarchaea group</taxon>
        <taxon>Methanomicrobia</taxon>
        <taxon>Methanotrichales</taxon>
        <taxon>Methanotrichaceae</taxon>
        <taxon>Methanocrinis</taxon>
    </lineage>
</organism>
<evidence type="ECO:0000256" key="1">
    <source>
        <dbReference type="ARBA" id="ARBA00004694"/>
    </source>
</evidence>
<dbReference type="InterPro" id="IPR013785">
    <property type="entry name" value="Aldolase_TIM"/>
</dbReference>
<protein>
    <recommendedName>
        <fullName evidence="7">Delta-aminolevulinic acid dehydratase</fullName>
        <ecNumber evidence="7">4.2.1.24</ecNumber>
    </recommendedName>
</protein>
<dbReference type="InterPro" id="IPR030656">
    <property type="entry name" value="ALAD_AS"/>
</dbReference>
<dbReference type="EMBL" id="JARFPK010000037">
    <property type="protein sequence ID" value="MDF0591366.1"/>
    <property type="molecule type" value="Genomic_DNA"/>
</dbReference>
<dbReference type="Pfam" id="PF00490">
    <property type="entry name" value="ALAD"/>
    <property type="match status" value="1"/>
</dbReference>
<sequence>MMRRMRRLRKPGLRRIVAETRVSTDDLIMPLFVDGRLKTPVAIESMPGQSRHSIESLAREVEELEELGVPGVILFGLPEEKDEVGSGAYDPQGVVQRAAERIKETTSKVVVIADLCLCEYTSHGHCGLIKNQLVSNDETLPLLGKAAVSQARAGADVVAPSGMMDQMVAAIRAALDDEGFTDTPILSYAAKYASSFYGPFREAAQSGYAFGDRSGYQMDPANALEALWEVRLDIEEGADMIMVKPAMPYLDVVRMVKDEFGMPTAAYQVSGEYSMIMAAAERGWIDGEKAMGEALTSIKRAGADMILTYYAKEFARKELEG</sequence>
<comment type="caution">
    <text evidence="9">The sequence shown here is derived from an EMBL/GenBank/DDBJ whole genome shotgun (WGS) entry which is preliminary data.</text>
</comment>
<evidence type="ECO:0000256" key="2">
    <source>
        <dbReference type="ARBA" id="ARBA00008055"/>
    </source>
</evidence>
<dbReference type="PANTHER" id="PTHR11458">
    <property type="entry name" value="DELTA-AMINOLEVULINIC ACID DEHYDRATASE"/>
    <property type="match status" value="1"/>
</dbReference>
<dbReference type="SUPFAM" id="SSF51569">
    <property type="entry name" value="Aldolase"/>
    <property type="match status" value="1"/>
</dbReference>
<keyword evidence="5 7" id="KW-0627">Porphyrin biosynthesis</keyword>
<proteinExistence type="inferred from homology"/>
<dbReference type="NCBIfam" id="NF006762">
    <property type="entry name" value="PRK09283.1"/>
    <property type="match status" value="1"/>
</dbReference>
<dbReference type="PRINTS" id="PR00144">
    <property type="entry name" value="DALDHYDRTASE"/>
</dbReference>
<name>A0ABT5X9L3_9EURY</name>
<comment type="similarity">
    <text evidence="2 8">Belongs to the ALAD family.</text>
</comment>
<evidence type="ECO:0000256" key="3">
    <source>
        <dbReference type="ARBA" id="ARBA00023133"/>
    </source>
</evidence>
<comment type="catalytic activity">
    <reaction evidence="6 7">
        <text>2 5-aminolevulinate = porphobilinogen + 2 H2O + H(+)</text>
        <dbReference type="Rhea" id="RHEA:24064"/>
        <dbReference type="ChEBI" id="CHEBI:15377"/>
        <dbReference type="ChEBI" id="CHEBI:15378"/>
        <dbReference type="ChEBI" id="CHEBI:58126"/>
        <dbReference type="ChEBI" id="CHEBI:356416"/>
        <dbReference type="EC" id="4.2.1.24"/>
    </reaction>
</comment>
<comment type="pathway">
    <text evidence="1">Porphyrin-containing compound metabolism; protoporphyrin-IX biosynthesis; coproporphyrinogen-III from 5-aminolevulinate: step 1/4.</text>
</comment>
<accession>A0ABT5X9L3</accession>
<keyword evidence="4 7" id="KW-0456">Lyase</keyword>
<dbReference type="PIRSF" id="PIRSF001415">
    <property type="entry name" value="Porphbilin_synth"/>
    <property type="match status" value="1"/>
</dbReference>
<dbReference type="PANTHER" id="PTHR11458:SF0">
    <property type="entry name" value="DELTA-AMINOLEVULINIC ACID DEHYDRATASE"/>
    <property type="match status" value="1"/>
</dbReference>
<dbReference type="CDD" id="cd00384">
    <property type="entry name" value="ALAD_PBGS"/>
    <property type="match status" value="1"/>
</dbReference>
<keyword evidence="3" id="KW-0350">Heme biosynthesis</keyword>
<dbReference type="SMART" id="SM01004">
    <property type="entry name" value="ALAD"/>
    <property type="match status" value="1"/>
</dbReference>
<keyword evidence="10" id="KW-1185">Reference proteome</keyword>
<dbReference type="EC" id="4.2.1.24" evidence="7"/>
<evidence type="ECO:0000256" key="5">
    <source>
        <dbReference type="ARBA" id="ARBA00023244"/>
    </source>
</evidence>
<dbReference type="PROSITE" id="PS00169">
    <property type="entry name" value="D_ALA_DEHYDRATASE"/>
    <property type="match status" value="1"/>
</dbReference>
<comment type="subunit">
    <text evidence="7">Homooctamer.</text>
</comment>